<keyword evidence="4 5" id="KW-0472">Membrane</keyword>
<dbReference type="Ensembl" id="ENSPKIT00000039262.1">
    <property type="protein sequence ID" value="ENSPKIP00000014807.1"/>
    <property type="gene ID" value="ENSPKIG00000001749.1"/>
</dbReference>
<dbReference type="InterPro" id="IPR050579">
    <property type="entry name" value="PMP-22/EMP/MP20-like"/>
</dbReference>
<accession>A0A3B3R7Q4</accession>
<dbReference type="GO" id="GO:0005886">
    <property type="term" value="C:plasma membrane"/>
    <property type="evidence" value="ECO:0007669"/>
    <property type="project" value="TreeGrafter"/>
</dbReference>
<evidence type="ECO:0000256" key="1">
    <source>
        <dbReference type="ARBA" id="ARBA00004141"/>
    </source>
</evidence>
<sequence length="237" mass="25802">MLLERCLCLGSNSRAPLGANWLRLGPECVVLSMSWIVASAARRPVAVRGVGDHAHRPSGHRLHPDVDGDAVRVLTQGDVCAQGLMGMVAHMMYTTVFQLTVTIGPKDWRPQTWDYGWSFALAWISFGCCMASAVFTLNSYTKTSIEQHHRLRARLEDSHSRKAPPYNEALPGDGVYSFADLPHCPSGIMGLADGVGLNDGDAATLVLLGGCEGCEDCEREMDIMAARIAREREVSLC</sequence>
<comment type="subcellular location">
    <subcellularLocation>
        <location evidence="1">Membrane</location>
        <topology evidence="1">Multi-pass membrane protein</topology>
    </subcellularLocation>
</comment>
<dbReference type="Gene3D" id="1.20.140.150">
    <property type="match status" value="1"/>
</dbReference>
<evidence type="ECO:0000256" key="5">
    <source>
        <dbReference type="SAM" id="Phobius"/>
    </source>
</evidence>
<evidence type="ECO:0000256" key="4">
    <source>
        <dbReference type="ARBA" id="ARBA00023136"/>
    </source>
</evidence>
<proteinExistence type="predicted"/>
<dbReference type="Proteomes" id="UP000261540">
    <property type="component" value="Unplaced"/>
</dbReference>
<keyword evidence="2 5" id="KW-0812">Transmembrane</keyword>
<reference evidence="6" key="1">
    <citation type="submission" date="2025-08" db="UniProtKB">
        <authorList>
            <consortium name="Ensembl"/>
        </authorList>
    </citation>
    <scope>IDENTIFICATION</scope>
</reference>
<dbReference type="PANTHER" id="PTHR10671">
    <property type="entry name" value="EPITHELIAL MEMBRANE PROTEIN-RELATED"/>
    <property type="match status" value="1"/>
</dbReference>
<reference evidence="6" key="2">
    <citation type="submission" date="2025-09" db="UniProtKB">
        <authorList>
            <consortium name="Ensembl"/>
        </authorList>
    </citation>
    <scope>IDENTIFICATION</scope>
</reference>
<feature type="transmembrane region" description="Helical" evidence="5">
    <location>
        <begin position="115"/>
        <end position="137"/>
    </location>
</feature>
<evidence type="ECO:0000313" key="7">
    <source>
        <dbReference type="Proteomes" id="UP000261540"/>
    </source>
</evidence>
<dbReference type="PANTHER" id="PTHR10671:SF78">
    <property type="entry name" value="SI:CH211-232M10.6"/>
    <property type="match status" value="1"/>
</dbReference>
<keyword evidence="3 5" id="KW-1133">Transmembrane helix</keyword>
<dbReference type="AlphaFoldDB" id="A0A3B3R7Q4"/>
<dbReference type="GeneTree" id="ENSGT01060000250883"/>
<organism evidence="6 7">
    <name type="scientific">Paramormyrops kingsleyae</name>
    <dbReference type="NCBI Taxonomy" id="1676925"/>
    <lineage>
        <taxon>Eukaryota</taxon>
        <taxon>Metazoa</taxon>
        <taxon>Chordata</taxon>
        <taxon>Craniata</taxon>
        <taxon>Vertebrata</taxon>
        <taxon>Euteleostomi</taxon>
        <taxon>Actinopterygii</taxon>
        <taxon>Neopterygii</taxon>
        <taxon>Teleostei</taxon>
        <taxon>Osteoglossocephala</taxon>
        <taxon>Osteoglossomorpha</taxon>
        <taxon>Osteoglossiformes</taxon>
        <taxon>Mormyridae</taxon>
        <taxon>Paramormyrops</taxon>
    </lineage>
</organism>
<evidence type="ECO:0000313" key="6">
    <source>
        <dbReference type="Ensembl" id="ENSPKIP00000014807.1"/>
    </source>
</evidence>
<name>A0A3B3R7Q4_9TELE</name>
<evidence type="ECO:0000256" key="2">
    <source>
        <dbReference type="ARBA" id="ARBA00022692"/>
    </source>
</evidence>
<protein>
    <submittedName>
        <fullName evidence="6">Uncharacterized protein</fullName>
    </submittedName>
</protein>
<keyword evidence="7" id="KW-1185">Reference proteome</keyword>
<evidence type="ECO:0000256" key="3">
    <source>
        <dbReference type="ARBA" id="ARBA00022989"/>
    </source>
</evidence>